<evidence type="ECO:0000256" key="2">
    <source>
        <dbReference type="SAM" id="SignalP"/>
    </source>
</evidence>
<dbReference type="RefSeq" id="WP_265615978.1">
    <property type="nucleotide sequence ID" value="NZ_JAPFRD010000002.1"/>
</dbReference>
<organism evidence="3 4">
    <name type="scientific">Alteromonas aquimaris</name>
    <dbReference type="NCBI Taxonomy" id="2998417"/>
    <lineage>
        <taxon>Bacteria</taxon>
        <taxon>Pseudomonadati</taxon>
        <taxon>Pseudomonadota</taxon>
        <taxon>Gammaproteobacteria</taxon>
        <taxon>Alteromonadales</taxon>
        <taxon>Alteromonadaceae</taxon>
        <taxon>Alteromonas/Salinimonas group</taxon>
        <taxon>Alteromonas</taxon>
    </lineage>
</organism>
<dbReference type="Proteomes" id="UP001142810">
    <property type="component" value="Unassembled WGS sequence"/>
</dbReference>
<evidence type="ECO:0000256" key="1">
    <source>
        <dbReference type="SAM" id="MobiDB-lite"/>
    </source>
</evidence>
<name>A0ABT3P449_9ALTE</name>
<sequence>MLKKIVVRSVVGISAVLALSAQVTQAQPLAMAIASCSLSDVTLEAITNVGTGDPAPGNGLLSQSYDASVCINNGDNDDAGGRNEPDPNIGQLGDGYLNGEEHQGSSFDAVANGLITASDLEDLDNNGTFTDPGYIHLAHFGENVVDGKLERTYYSDVGFAGNTFNVGDFLSIDFMCDQTDECKSGTWSLKLSDDPNVIADIQDALGRPAIFDQLVFTIKAGAEQSGAGLAIYMFDFDDIFAVEDNPALNFTTPYEFYGTFSTAGLLDKGISHLNVWARDPVLTGDVSTPATAGLLMLSLFALRRKLRK</sequence>
<evidence type="ECO:0000313" key="4">
    <source>
        <dbReference type="Proteomes" id="UP001142810"/>
    </source>
</evidence>
<accession>A0ABT3P449</accession>
<feature type="chain" id="PRO_5046585980" description="PEP-CTERM sorting domain-containing protein" evidence="2">
    <location>
        <begin position="27"/>
        <end position="308"/>
    </location>
</feature>
<keyword evidence="4" id="KW-1185">Reference proteome</keyword>
<evidence type="ECO:0000313" key="3">
    <source>
        <dbReference type="EMBL" id="MCW8107280.1"/>
    </source>
</evidence>
<dbReference type="EMBL" id="JAPFRD010000002">
    <property type="protein sequence ID" value="MCW8107280.1"/>
    <property type="molecule type" value="Genomic_DNA"/>
</dbReference>
<proteinExistence type="predicted"/>
<feature type="signal peptide" evidence="2">
    <location>
        <begin position="1"/>
        <end position="26"/>
    </location>
</feature>
<reference evidence="3" key="1">
    <citation type="submission" date="2022-11" db="EMBL/GenBank/DDBJ databases">
        <title>Alteromonas sp. nov., isolated from sea water of the Qingdao.</title>
        <authorList>
            <person name="Wang Q."/>
        </authorList>
    </citation>
    <scope>NUCLEOTIDE SEQUENCE</scope>
    <source>
        <strain evidence="3">ASW11-7</strain>
    </source>
</reference>
<comment type="caution">
    <text evidence="3">The sequence shown here is derived from an EMBL/GenBank/DDBJ whole genome shotgun (WGS) entry which is preliminary data.</text>
</comment>
<keyword evidence="2" id="KW-0732">Signal</keyword>
<feature type="region of interest" description="Disordered" evidence="1">
    <location>
        <begin position="72"/>
        <end position="94"/>
    </location>
</feature>
<protein>
    <recommendedName>
        <fullName evidence="5">PEP-CTERM sorting domain-containing protein</fullName>
    </recommendedName>
</protein>
<gene>
    <name evidence="3" type="ORF">OPS25_02020</name>
</gene>
<evidence type="ECO:0008006" key="5">
    <source>
        <dbReference type="Google" id="ProtNLM"/>
    </source>
</evidence>